<feature type="compositionally biased region" description="Basic and acidic residues" evidence="7">
    <location>
        <begin position="622"/>
        <end position="639"/>
    </location>
</feature>
<evidence type="ECO:0000256" key="3">
    <source>
        <dbReference type="ARBA" id="ARBA00022517"/>
    </source>
</evidence>
<accession>A0A0H3VEJ3</accession>
<proteinExistence type="inferred from homology"/>
<sequence>MEAVNASRPDVIGKLPQLQNMVKRDPVGYRTEFLMQQRHFESEYQLFLLQPTKESAHFGALVNFLSHVAKCYPVEMAAFPEQIMALLRDNYLVLEPELRKTLVQSLMLLRNRGLVDAITLLKLFFELFRCPDKRLRELLYKHIVSDIRQLNATSRNVKVNKALQNFLFEMLKDESEHAAIKSLQVLMDLFKRKIWHDQNSVNVIVTACTSKNTKLLVMALSFFLGIDEDILEDEEQQKKEKKALVAVDFHSHSKKTKKRQRDTLQALTKNKRARKRELDFMATFPAIELLNDPQGVAERQLKLLKGCTERFEVKLLMMNFIGRVLGFHKLVVLPFYPLLQRYLQSHQQNVTAILAYLVQSCHDEIPPEELLPIVKSIAHNFVTERCSSEVIAVGINSLRELFRRVPLLLECEGMDVLVADLVQYNRARDKTIVMAARGVLNLIRDIHPALLKRKDRGKFHNEAAKPHRFGELVASEGVDGAELLAEAEAAGRFDGEDNKDGWEVASSTSDEDGSEDEWVNLSSDEEDNKSENDDEPTGDDAEEDESTEDAAIDQKDRLDARRILTPLDFERIEMLKKERDAALKDPKSRSKRKAEEDAAKASSDATKVNPTDLEGYSKKKRMTQEERLRVVLEGREDYKHKRSGGGTTNTEKKRLKHFMMIKKSKSVQSKVLVSARQIQNQKNRVVKKILKHDAKKRRKI</sequence>
<comment type="function">
    <text evidence="6">Required for 60S pre-ribosomal subunits export to the cytoplasm.</text>
</comment>
<feature type="compositionally biased region" description="Basic and acidic residues" evidence="7">
    <location>
        <begin position="489"/>
        <end position="502"/>
    </location>
</feature>
<feature type="region of interest" description="Disordered" evidence="7">
    <location>
        <begin position="580"/>
        <end position="652"/>
    </location>
</feature>
<evidence type="ECO:0000313" key="10">
    <source>
        <dbReference type="EMBL" id="AKB91759.1"/>
    </source>
</evidence>
<keyword evidence="2 6" id="KW-0813">Transport</keyword>
<keyword evidence="3 6" id="KW-0690">Ribosome biogenesis</keyword>
<dbReference type="GO" id="GO:0015031">
    <property type="term" value="P:protein transport"/>
    <property type="evidence" value="ECO:0007669"/>
    <property type="project" value="UniProtKB-KW"/>
</dbReference>
<organism evidence="10">
    <name type="scientific">Phytophthora capsici</name>
    <dbReference type="NCBI Taxonomy" id="4784"/>
    <lineage>
        <taxon>Eukaryota</taxon>
        <taxon>Sar</taxon>
        <taxon>Stramenopiles</taxon>
        <taxon>Oomycota</taxon>
        <taxon>Peronosporomycetes</taxon>
        <taxon>Peronosporales</taxon>
        <taxon>Peronosporaceae</taxon>
        <taxon>Phytophthora</taxon>
    </lineage>
</organism>
<evidence type="ECO:0000256" key="6">
    <source>
        <dbReference type="RuleBase" id="RU365057"/>
    </source>
</evidence>
<dbReference type="Pfam" id="PF05285">
    <property type="entry name" value="SDA1_dom"/>
    <property type="match status" value="1"/>
</dbReference>
<comment type="similarity">
    <text evidence="1 6">Belongs to the SDA1 family.</text>
</comment>
<comment type="subcellular location">
    <subcellularLocation>
        <location evidence="6">Nucleus</location>
        <location evidence="6">Nucleolus</location>
    </subcellularLocation>
</comment>
<feature type="compositionally biased region" description="Basic and acidic residues" evidence="7">
    <location>
        <begin position="580"/>
        <end position="599"/>
    </location>
</feature>
<dbReference type="VEuPathDB" id="FungiDB:DVH05_027509"/>
<dbReference type="GO" id="GO:0000055">
    <property type="term" value="P:ribosomal large subunit export from nucleus"/>
    <property type="evidence" value="ECO:0007669"/>
    <property type="project" value="UniProtKB-UniRule"/>
</dbReference>
<dbReference type="AlphaFoldDB" id="A0A0H3VEJ3"/>
<evidence type="ECO:0000256" key="7">
    <source>
        <dbReference type="SAM" id="MobiDB-lite"/>
    </source>
</evidence>
<keyword evidence="5 6" id="KW-0539">Nucleus</keyword>
<feature type="domain" description="SDA1 middle" evidence="8">
    <location>
        <begin position="503"/>
        <end position="634"/>
    </location>
</feature>
<evidence type="ECO:0000256" key="1">
    <source>
        <dbReference type="ARBA" id="ARBA00005783"/>
    </source>
</evidence>
<reference evidence="10" key="1">
    <citation type="journal article" date="2015" name="Mol. Plant Pathol.">
        <title>Phytophthora capsici homolog of the cell cycle regulator SDA1 is required for sporangial morphology, mycelial growth and plant infection.</title>
        <authorList>
            <person name="Zhu C."/>
            <person name="Yang X."/>
            <person name="Lv R."/>
            <person name="Li Z."/>
            <person name="Ding X."/>
            <person name="Tyler B.M."/>
            <person name="Zhang X."/>
        </authorList>
    </citation>
    <scope>NUCLEOTIDE SEQUENCE</scope>
    <source>
        <strain evidence="10">SD33</strain>
    </source>
</reference>
<dbReference type="SUPFAM" id="SSF48371">
    <property type="entry name" value="ARM repeat"/>
    <property type="match status" value="1"/>
</dbReference>
<protein>
    <recommendedName>
        <fullName evidence="6">Protein SDA1</fullName>
    </recommendedName>
</protein>
<dbReference type="InterPro" id="IPR016024">
    <property type="entry name" value="ARM-type_fold"/>
</dbReference>
<dbReference type="GO" id="GO:0005730">
    <property type="term" value="C:nucleolus"/>
    <property type="evidence" value="ECO:0007669"/>
    <property type="project" value="UniProtKB-SubCell"/>
</dbReference>
<evidence type="ECO:0000259" key="8">
    <source>
        <dbReference type="Pfam" id="PF05285"/>
    </source>
</evidence>
<dbReference type="InterPro" id="IPR007949">
    <property type="entry name" value="SDA1_MD"/>
</dbReference>
<dbReference type="PANTHER" id="PTHR12730">
    <property type="entry name" value="HSDA/SDA1-RELATED"/>
    <property type="match status" value="1"/>
</dbReference>
<feature type="region of interest" description="Disordered" evidence="7">
    <location>
        <begin position="489"/>
        <end position="557"/>
    </location>
</feature>
<keyword evidence="4 6" id="KW-0653">Protein transport</keyword>
<feature type="compositionally biased region" description="Acidic residues" evidence="7">
    <location>
        <begin position="509"/>
        <end position="551"/>
    </location>
</feature>
<dbReference type="InterPro" id="IPR012977">
    <property type="entry name" value="SDA1_N"/>
</dbReference>
<dbReference type="InterPro" id="IPR027312">
    <property type="entry name" value="Sda1"/>
</dbReference>
<evidence type="ECO:0000256" key="5">
    <source>
        <dbReference type="ARBA" id="ARBA00023242"/>
    </source>
</evidence>
<feature type="domain" description="SDA1 N-terminal" evidence="9">
    <location>
        <begin position="64"/>
        <end position="427"/>
    </location>
</feature>
<evidence type="ECO:0000256" key="2">
    <source>
        <dbReference type="ARBA" id="ARBA00022448"/>
    </source>
</evidence>
<evidence type="ECO:0000256" key="4">
    <source>
        <dbReference type="ARBA" id="ARBA00022927"/>
    </source>
</evidence>
<dbReference type="EMBL" id="KM275943">
    <property type="protein sequence ID" value="AKB91759.1"/>
    <property type="molecule type" value="Genomic_DNA"/>
</dbReference>
<dbReference type="Pfam" id="PF08158">
    <property type="entry name" value="SDA1_HEAT"/>
    <property type="match status" value="1"/>
</dbReference>
<name>A0A0H3VEJ3_PHYCP</name>
<dbReference type="GO" id="GO:0042273">
    <property type="term" value="P:ribosomal large subunit biogenesis"/>
    <property type="evidence" value="ECO:0007669"/>
    <property type="project" value="UniProtKB-UniRule"/>
</dbReference>
<dbReference type="PANTHER" id="PTHR12730:SF0">
    <property type="entry name" value="PROTEIN SDA1 HOMOLOG"/>
    <property type="match status" value="1"/>
</dbReference>
<gene>
    <name evidence="10" type="primary">Sda1</name>
</gene>
<evidence type="ECO:0000259" key="9">
    <source>
        <dbReference type="Pfam" id="PF08158"/>
    </source>
</evidence>